<dbReference type="InParanoid" id="A0A0C3DA22"/>
<dbReference type="HOGENOM" id="CLU_689196_0_0_1"/>
<sequence>METGWDGEDLSALMIPSGLPVSDIVFDDPTVIFTEELVDALNDDFTGFSWGPANIGLPITAFESNHSWPPPVAQPNYNIGNLVLNVDPVSIQAPAPFPQVALTPLHFCKPEMQAVLISQQMAKKAFAESVFEHVKRSANYAWLPEDVPWGDNKQHLWSKATYVIQNNNGLGGQPFNDSSLFNLGILINATVVEWWCTWNDSHGYGIFHSWKWEANQLVVDAPFNHAMFAKMFWVAAYGKDHPGWFALLEVNDVPLNTIISQQSLYKKAAICSWLITATVHFRSTMIASWCSAKMRRKVQNTIKNVLLFFLDILAGLRGRTKEQQGVWTAVVVAGGGSGGWGGRHDAAASVVILQAQAIGLICDLSSITILQKLSKSKLQLACKEAPTLTDHRQRHQCNDR</sequence>
<keyword evidence="2" id="KW-1185">Reference proteome</keyword>
<reference evidence="1 2" key="1">
    <citation type="submission" date="2014-04" db="EMBL/GenBank/DDBJ databases">
        <authorList>
            <consortium name="DOE Joint Genome Institute"/>
            <person name="Kuo A."/>
            <person name="Kohler A."/>
            <person name="Nagy L.G."/>
            <person name="Floudas D."/>
            <person name="Copeland A."/>
            <person name="Barry K.W."/>
            <person name="Cichocki N."/>
            <person name="Veneault-Fourrey C."/>
            <person name="LaButti K."/>
            <person name="Lindquist E.A."/>
            <person name="Lipzen A."/>
            <person name="Lundell T."/>
            <person name="Morin E."/>
            <person name="Murat C."/>
            <person name="Sun H."/>
            <person name="Tunlid A."/>
            <person name="Henrissat B."/>
            <person name="Grigoriev I.V."/>
            <person name="Hibbett D.S."/>
            <person name="Martin F."/>
            <person name="Nordberg H.P."/>
            <person name="Cantor M.N."/>
            <person name="Hua S.X."/>
        </authorList>
    </citation>
    <scope>NUCLEOTIDE SEQUENCE [LARGE SCALE GENOMIC DNA]</scope>
    <source>
        <strain evidence="1 2">Foug A</strain>
    </source>
</reference>
<organism evidence="1 2">
    <name type="scientific">Scleroderma citrinum Foug A</name>
    <dbReference type="NCBI Taxonomy" id="1036808"/>
    <lineage>
        <taxon>Eukaryota</taxon>
        <taxon>Fungi</taxon>
        <taxon>Dikarya</taxon>
        <taxon>Basidiomycota</taxon>
        <taxon>Agaricomycotina</taxon>
        <taxon>Agaricomycetes</taxon>
        <taxon>Agaricomycetidae</taxon>
        <taxon>Boletales</taxon>
        <taxon>Sclerodermatineae</taxon>
        <taxon>Sclerodermataceae</taxon>
        <taxon>Scleroderma</taxon>
    </lineage>
</organism>
<dbReference type="EMBL" id="KN822186">
    <property type="protein sequence ID" value="KIM53234.1"/>
    <property type="molecule type" value="Genomic_DNA"/>
</dbReference>
<reference evidence="2" key="2">
    <citation type="submission" date="2015-01" db="EMBL/GenBank/DDBJ databases">
        <title>Evolutionary Origins and Diversification of the Mycorrhizal Mutualists.</title>
        <authorList>
            <consortium name="DOE Joint Genome Institute"/>
            <consortium name="Mycorrhizal Genomics Consortium"/>
            <person name="Kohler A."/>
            <person name="Kuo A."/>
            <person name="Nagy L.G."/>
            <person name="Floudas D."/>
            <person name="Copeland A."/>
            <person name="Barry K.W."/>
            <person name="Cichocki N."/>
            <person name="Veneault-Fourrey C."/>
            <person name="LaButti K."/>
            <person name="Lindquist E.A."/>
            <person name="Lipzen A."/>
            <person name="Lundell T."/>
            <person name="Morin E."/>
            <person name="Murat C."/>
            <person name="Riley R."/>
            <person name="Ohm R."/>
            <person name="Sun H."/>
            <person name="Tunlid A."/>
            <person name="Henrissat B."/>
            <person name="Grigoriev I.V."/>
            <person name="Hibbett D.S."/>
            <person name="Martin F."/>
        </authorList>
    </citation>
    <scope>NUCLEOTIDE SEQUENCE [LARGE SCALE GENOMIC DNA]</scope>
    <source>
        <strain evidence="2">Foug A</strain>
    </source>
</reference>
<dbReference type="AlphaFoldDB" id="A0A0C3DA22"/>
<protein>
    <submittedName>
        <fullName evidence="1">Uncharacterized protein</fullName>
    </submittedName>
</protein>
<evidence type="ECO:0000313" key="1">
    <source>
        <dbReference type="EMBL" id="KIM53234.1"/>
    </source>
</evidence>
<evidence type="ECO:0000313" key="2">
    <source>
        <dbReference type="Proteomes" id="UP000053989"/>
    </source>
</evidence>
<proteinExistence type="predicted"/>
<accession>A0A0C3DA22</accession>
<name>A0A0C3DA22_9AGAM</name>
<dbReference type="Proteomes" id="UP000053989">
    <property type="component" value="Unassembled WGS sequence"/>
</dbReference>
<gene>
    <name evidence="1" type="ORF">SCLCIDRAFT_11643</name>
</gene>